<dbReference type="Proteomes" id="UP000748332">
    <property type="component" value="Unassembled WGS sequence"/>
</dbReference>
<sequence>MDTNSIPAEFWMVIVSALTLMLCLILYYFAMLLKEATATVAETRKTVATANSLLDEIAGAVADVKNTIKGVATTVDHVNNIVRKPILRLGSIVDRFTNSNSIDEE</sequence>
<keyword evidence="1" id="KW-0812">Transmembrane</keyword>
<feature type="transmembrane region" description="Helical" evidence="1">
    <location>
        <begin position="6"/>
        <end position="29"/>
    </location>
</feature>
<evidence type="ECO:0000313" key="2">
    <source>
        <dbReference type="EMBL" id="MCA9374995.1"/>
    </source>
</evidence>
<keyword evidence="1" id="KW-0472">Membrane</keyword>
<evidence type="ECO:0000256" key="1">
    <source>
        <dbReference type="SAM" id="Phobius"/>
    </source>
</evidence>
<dbReference type="AlphaFoldDB" id="A0A955HX55"/>
<reference evidence="2" key="2">
    <citation type="journal article" date="2021" name="Microbiome">
        <title>Successional dynamics and alternative stable states in a saline activated sludge microbial community over 9 years.</title>
        <authorList>
            <person name="Wang Y."/>
            <person name="Ye J."/>
            <person name="Ju F."/>
            <person name="Liu L."/>
            <person name="Boyd J.A."/>
            <person name="Deng Y."/>
            <person name="Parks D.H."/>
            <person name="Jiang X."/>
            <person name="Yin X."/>
            <person name="Woodcroft B.J."/>
            <person name="Tyson G.W."/>
            <person name="Hugenholtz P."/>
            <person name="Polz M.F."/>
            <person name="Zhang T."/>
        </authorList>
    </citation>
    <scope>NUCLEOTIDE SEQUENCE</scope>
    <source>
        <strain evidence="2">HKST-UBA16</strain>
    </source>
</reference>
<dbReference type="EMBL" id="JAGQLM010000061">
    <property type="protein sequence ID" value="MCA9374995.1"/>
    <property type="molecule type" value="Genomic_DNA"/>
</dbReference>
<reference evidence="2" key="1">
    <citation type="submission" date="2020-04" db="EMBL/GenBank/DDBJ databases">
        <authorList>
            <person name="Zhang T."/>
        </authorList>
    </citation>
    <scope>NUCLEOTIDE SEQUENCE</scope>
    <source>
        <strain evidence="2">HKST-UBA16</strain>
    </source>
</reference>
<organism evidence="2 3">
    <name type="scientific">Candidatus Dojkabacteria bacterium</name>
    <dbReference type="NCBI Taxonomy" id="2099670"/>
    <lineage>
        <taxon>Bacteria</taxon>
        <taxon>Candidatus Dojkabacteria</taxon>
    </lineage>
</organism>
<comment type="caution">
    <text evidence="2">The sequence shown here is derived from an EMBL/GenBank/DDBJ whole genome shotgun (WGS) entry which is preliminary data.</text>
</comment>
<keyword evidence="1" id="KW-1133">Transmembrane helix</keyword>
<evidence type="ECO:0008006" key="4">
    <source>
        <dbReference type="Google" id="ProtNLM"/>
    </source>
</evidence>
<protein>
    <recommendedName>
        <fullName evidence="4">DUF948 domain-containing protein</fullName>
    </recommendedName>
</protein>
<name>A0A955HX55_9BACT</name>
<gene>
    <name evidence="2" type="ORF">KC622_01545</name>
</gene>
<evidence type="ECO:0000313" key="3">
    <source>
        <dbReference type="Proteomes" id="UP000748332"/>
    </source>
</evidence>
<proteinExistence type="predicted"/>
<accession>A0A955HX55</accession>